<accession>A0ABS1UC69</accession>
<comment type="caution">
    <text evidence="1">The sequence shown here is derived from an EMBL/GenBank/DDBJ whole genome shotgun (WGS) entry which is preliminary data.</text>
</comment>
<evidence type="ECO:0000313" key="1">
    <source>
        <dbReference type="EMBL" id="MBL6082281.1"/>
    </source>
</evidence>
<organism evidence="1 2">
    <name type="scientific">Belnapia arida</name>
    <dbReference type="NCBI Taxonomy" id="2804533"/>
    <lineage>
        <taxon>Bacteria</taxon>
        <taxon>Pseudomonadati</taxon>
        <taxon>Pseudomonadota</taxon>
        <taxon>Alphaproteobacteria</taxon>
        <taxon>Acetobacterales</taxon>
        <taxon>Roseomonadaceae</taxon>
        <taxon>Belnapia</taxon>
    </lineage>
</organism>
<sequence length="133" mass="15313">MIKVLIQGNGWASRRDIAAAFLALDEAQLEYYEEITKRTPGPVLSRHGLIERDGDEYRLKTDLKTLTEAERAELIAICDAKVADYLQRRGAKAYDHRRTALGDLSGTVRYEVFKRARFRCELCGRQVTRRPLR</sequence>
<name>A0ABS1UC69_9PROT</name>
<gene>
    <name evidence="1" type="ORF">JMJ56_30355</name>
</gene>
<dbReference type="RefSeq" id="WP_202835492.1">
    <property type="nucleotide sequence ID" value="NZ_JAETWB010000057.1"/>
</dbReference>
<reference evidence="1 2" key="1">
    <citation type="submission" date="2021-01" db="EMBL/GenBank/DDBJ databases">
        <title>Belnapia mucosa sp. nov. and Belnapia arida sp. nov., isolated from the Tabernas Desert (Almeria, Spain).</title>
        <authorList>
            <person name="Molina-Menor E."/>
            <person name="Vidal-Verdu A."/>
            <person name="Calonge A."/>
            <person name="Satari L."/>
            <person name="Pereto J."/>
            <person name="Porcar M."/>
        </authorList>
    </citation>
    <scope>NUCLEOTIDE SEQUENCE [LARGE SCALE GENOMIC DNA]</scope>
    <source>
        <strain evidence="1 2">T18</strain>
    </source>
</reference>
<evidence type="ECO:0000313" key="2">
    <source>
        <dbReference type="Proteomes" id="UP000660885"/>
    </source>
</evidence>
<protein>
    <submittedName>
        <fullName evidence="1">Uncharacterized protein</fullName>
    </submittedName>
</protein>
<keyword evidence="2" id="KW-1185">Reference proteome</keyword>
<dbReference type="EMBL" id="JAETWB010000057">
    <property type="protein sequence ID" value="MBL6082281.1"/>
    <property type="molecule type" value="Genomic_DNA"/>
</dbReference>
<proteinExistence type="predicted"/>
<dbReference type="Proteomes" id="UP000660885">
    <property type="component" value="Unassembled WGS sequence"/>
</dbReference>